<dbReference type="Proteomes" id="UP000800041">
    <property type="component" value="Unassembled WGS sequence"/>
</dbReference>
<feature type="region of interest" description="Disordered" evidence="1">
    <location>
        <begin position="32"/>
        <end position="78"/>
    </location>
</feature>
<accession>A0A6G1GK79</accession>
<sequence length="78" mass="9274">MKTVYYLVHILILNSSNGQFSQQISALGIKMLPKERRKKKKRKKEIEGKDPHPRKPFGIWKDHPTDFPIFPDSQLWEK</sequence>
<organism evidence="2 3">
    <name type="scientific">Aulographum hederae CBS 113979</name>
    <dbReference type="NCBI Taxonomy" id="1176131"/>
    <lineage>
        <taxon>Eukaryota</taxon>
        <taxon>Fungi</taxon>
        <taxon>Dikarya</taxon>
        <taxon>Ascomycota</taxon>
        <taxon>Pezizomycotina</taxon>
        <taxon>Dothideomycetes</taxon>
        <taxon>Pleosporomycetidae</taxon>
        <taxon>Aulographales</taxon>
        <taxon>Aulographaceae</taxon>
    </lineage>
</organism>
<dbReference type="AlphaFoldDB" id="A0A6G1GK79"/>
<protein>
    <submittedName>
        <fullName evidence="2">Uncharacterized protein</fullName>
    </submittedName>
</protein>
<keyword evidence="3" id="KW-1185">Reference proteome</keyword>
<evidence type="ECO:0000313" key="2">
    <source>
        <dbReference type="EMBL" id="KAF1981262.1"/>
    </source>
</evidence>
<dbReference type="EMBL" id="ML977203">
    <property type="protein sequence ID" value="KAF1981262.1"/>
    <property type="molecule type" value="Genomic_DNA"/>
</dbReference>
<gene>
    <name evidence="2" type="ORF">K402DRAFT_240024</name>
</gene>
<evidence type="ECO:0000256" key="1">
    <source>
        <dbReference type="SAM" id="MobiDB-lite"/>
    </source>
</evidence>
<feature type="compositionally biased region" description="Basic and acidic residues" evidence="1">
    <location>
        <begin position="44"/>
        <end position="53"/>
    </location>
</feature>
<evidence type="ECO:0000313" key="3">
    <source>
        <dbReference type="Proteomes" id="UP000800041"/>
    </source>
</evidence>
<reference evidence="2" key="1">
    <citation type="journal article" date="2020" name="Stud. Mycol.">
        <title>101 Dothideomycetes genomes: a test case for predicting lifestyles and emergence of pathogens.</title>
        <authorList>
            <person name="Haridas S."/>
            <person name="Albert R."/>
            <person name="Binder M."/>
            <person name="Bloem J."/>
            <person name="Labutti K."/>
            <person name="Salamov A."/>
            <person name="Andreopoulos B."/>
            <person name="Baker S."/>
            <person name="Barry K."/>
            <person name="Bills G."/>
            <person name="Bluhm B."/>
            <person name="Cannon C."/>
            <person name="Castanera R."/>
            <person name="Culley D."/>
            <person name="Daum C."/>
            <person name="Ezra D."/>
            <person name="Gonzalez J."/>
            <person name="Henrissat B."/>
            <person name="Kuo A."/>
            <person name="Liang C."/>
            <person name="Lipzen A."/>
            <person name="Lutzoni F."/>
            <person name="Magnuson J."/>
            <person name="Mondo S."/>
            <person name="Nolan M."/>
            <person name="Ohm R."/>
            <person name="Pangilinan J."/>
            <person name="Park H.-J."/>
            <person name="Ramirez L."/>
            <person name="Alfaro M."/>
            <person name="Sun H."/>
            <person name="Tritt A."/>
            <person name="Yoshinaga Y."/>
            <person name="Zwiers L.-H."/>
            <person name="Turgeon B."/>
            <person name="Goodwin S."/>
            <person name="Spatafora J."/>
            <person name="Crous P."/>
            <person name="Grigoriev I."/>
        </authorList>
    </citation>
    <scope>NUCLEOTIDE SEQUENCE</scope>
    <source>
        <strain evidence="2">CBS 113979</strain>
    </source>
</reference>
<proteinExistence type="predicted"/>
<name>A0A6G1GK79_9PEZI</name>